<comment type="caution">
    <text evidence="6">The sequence shown here is derived from an EMBL/GenBank/DDBJ whole genome shotgun (WGS) entry which is preliminary data.</text>
</comment>
<evidence type="ECO:0000313" key="7">
    <source>
        <dbReference type="Proteomes" id="UP001454036"/>
    </source>
</evidence>
<dbReference type="PROSITE" id="PS51649">
    <property type="entry name" value="NPH3"/>
    <property type="match status" value="1"/>
</dbReference>
<proteinExistence type="inferred from homology"/>
<dbReference type="InterPro" id="IPR027356">
    <property type="entry name" value="NPH3_dom"/>
</dbReference>
<sequence length="626" mass="70208">MKFMKLGSRPDTFYTTEAVRSVSSEVSSDFIVQVKGSRYLLHKFPLLSKSLKLQRLCAEIPGSSNPQIVQLPDFPGGIEAFELCAKFCYGITVTLSSYNIVAARCASEYLQMTEDVEKGNLIYKIEVFFTSCILQGWRDSIITLESTKAFPLWSQDLGITSRCIDSIASKVLAHPSKVSLSHSYSRRGRDDISCNGSENKRNNIPAAKGWWAEDIADLGIELYWRTMIAIKSGEKVPSNLIGDALRIYASKWLPNVSKCRKNIVHESYPNHDPNSTEIATKHRHLLESIISLLPSEKGSVSCDFLSKLLKASNLLEVSSSSKMELVRRIGIQLEDATIGDLLIPSSSNDSLYDVDVVITILEQFMAQLQSPPTSPPRIKSNFERRRSRSAENADFEFQERRRSSSASHSSRLKVSKLVDGYLQEIAHDDNLSLSKFLNIAEAIPEFARLDHDDLYKAIDIYLKEHPTLNKSERKRLCRILDCKKLSMEACMHAAQNELLPLRILVQVLFFEHAKASQACSQVRDLPNHIKALLGSQDDSSRQSSLFRKTINAPVDDQWSVSGLKSPKSKVSTLKMKLAEDDALDDSCPCPNATSKSSKTKSFCLIPNRPKQIFSKLWSRTGITDKN</sequence>
<feature type="region of interest" description="Disordered" evidence="4">
    <location>
        <begin position="369"/>
        <end position="402"/>
    </location>
</feature>
<organism evidence="6 7">
    <name type="scientific">Lithospermum erythrorhizon</name>
    <name type="common">Purple gromwell</name>
    <name type="synonym">Lithospermum officinale var. erythrorhizon</name>
    <dbReference type="NCBI Taxonomy" id="34254"/>
    <lineage>
        <taxon>Eukaryota</taxon>
        <taxon>Viridiplantae</taxon>
        <taxon>Streptophyta</taxon>
        <taxon>Embryophyta</taxon>
        <taxon>Tracheophyta</taxon>
        <taxon>Spermatophyta</taxon>
        <taxon>Magnoliopsida</taxon>
        <taxon>eudicotyledons</taxon>
        <taxon>Gunneridae</taxon>
        <taxon>Pentapetalae</taxon>
        <taxon>asterids</taxon>
        <taxon>lamiids</taxon>
        <taxon>Boraginales</taxon>
        <taxon>Boraginaceae</taxon>
        <taxon>Boraginoideae</taxon>
        <taxon>Lithospermeae</taxon>
        <taxon>Lithospermum</taxon>
    </lineage>
</organism>
<reference evidence="6 7" key="1">
    <citation type="submission" date="2024-01" db="EMBL/GenBank/DDBJ databases">
        <title>The complete chloroplast genome sequence of Lithospermum erythrorhizon: insights into the phylogenetic relationship among Boraginaceae species and the maternal lineages of purple gromwells.</title>
        <authorList>
            <person name="Okada T."/>
            <person name="Watanabe K."/>
        </authorList>
    </citation>
    <scope>NUCLEOTIDE SEQUENCE [LARGE SCALE GENOMIC DNA]</scope>
</reference>
<gene>
    <name evidence="6" type="ORF">LIER_25861</name>
</gene>
<dbReference type="AlphaFoldDB" id="A0AAV3R6C9"/>
<dbReference type="Gene3D" id="3.30.710.10">
    <property type="entry name" value="Potassium Channel Kv1.1, Chain A"/>
    <property type="match status" value="1"/>
</dbReference>
<evidence type="ECO:0000256" key="4">
    <source>
        <dbReference type="SAM" id="MobiDB-lite"/>
    </source>
</evidence>
<evidence type="ECO:0000256" key="3">
    <source>
        <dbReference type="PROSITE-ProRule" id="PRU00982"/>
    </source>
</evidence>
<evidence type="ECO:0000256" key="1">
    <source>
        <dbReference type="ARBA" id="ARBA00004906"/>
    </source>
</evidence>
<evidence type="ECO:0000256" key="2">
    <source>
        <dbReference type="ARBA" id="ARBA00022786"/>
    </source>
</evidence>
<comment type="similarity">
    <text evidence="3">Belongs to the NPH3 family.</text>
</comment>
<dbReference type="EMBL" id="BAABME010007884">
    <property type="protein sequence ID" value="GAA0171937.1"/>
    <property type="molecule type" value="Genomic_DNA"/>
</dbReference>
<keyword evidence="2" id="KW-0833">Ubl conjugation pathway</keyword>
<dbReference type="PANTHER" id="PTHR32370">
    <property type="entry name" value="OS12G0117600 PROTEIN"/>
    <property type="match status" value="1"/>
</dbReference>
<protein>
    <recommendedName>
        <fullName evidence="5">NPH3 domain-containing protein</fullName>
    </recommendedName>
</protein>
<evidence type="ECO:0000313" key="6">
    <source>
        <dbReference type="EMBL" id="GAA0171937.1"/>
    </source>
</evidence>
<dbReference type="Pfam" id="PF03000">
    <property type="entry name" value="NPH3"/>
    <property type="match status" value="1"/>
</dbReference>
<feature type="domain" description="NPH3" evidence="5">
    <location>
        <begin position="209"/>
        <end position="514"/>
    </location>
</feature>
<comment type="pathway">
    <text evidence="1">Protein modification; protein ubiquitination.</text>
</comment>
<evidence type="ECO:0000259" key="5">
    <source>
        <dbReference type="PROSITE" id="PS51649"/>
    </source>
</evidence>
<dbReference type="SUPFAM" id="SSF54695">
    <property type="entry name" value="POZ domain"/>
    <property type="match status" value="1"/>
</dbReference>
<accession>A0AAV3R6C9</accession>
<keyword evidence="7" id="KW-1185">Reference proteome</keyword>
<dbReference type="Proteomes" id="UP001454036">
    <property type="component" value="Unassembled WGS sequence"/>
</dbReference>
<dbReference type="InterPro" id="IPR011333">
    <property type="entry name" value="SKP1/BTB/POZ_sf"/>
</dbReference>
<feature type="compositionally biased region" description="Basic and acidic residues" evidence="4">
    <location>
        <begin position="380"/>
        <end position="402"/>
    </location>
</feature>
<dbReference type="InterPro" id="IPR043454">
    <property type="entry name" value="NPH3/RPT2-like"/>
</dbReference>
<name>A0AAV3R6C9_LITER</name>